<dbReference type="EMBL" id="VSSS01000058">
    <property type="protein sequence ID" value="TYL89776.1"/>
    <property type="molecule type" value="Genomic_DNA"/>
</dbReference>
<gene>
    <name evidence="2" type="ORF">FXB40_34425</name>
</gene>
<evidence type="ECO:0000256" key="1">
    <source>
        <dbReference type="SAM" id="MobiDB-lite"/>
    </source>
</evidence>
<sequence length="120" mass="13196">MHVESAETESSRGAGQSPSRQRRRHARLVAVRSFSSSESKLMNRPRPTYFRNSLDLRDKVQVKILRKRLNLSNGQFAEVVRKSGNSISAIAKEAANEAAKQAAMQAVKEAAVSMPAKAMA</sequence>
<accession>A0A5D3K6J8</accession>
<evidence type="ECO:0000313" key="2">
    <source>
        <dbReference type="EMBL" id="TYL89776.1"/>
    </source>
</evidence>
<name>A0A5D3K6J8_9BRAD</name>
<proteinExistence type="predicted"/>
<protein>
    <submittedName>
        <fullName evidence="2">DUF3606 domain-containing protein</fullName>
    </submittedName>
</protein>
<dbReference type="Proteomes" id="UP000324758">
    <property type="component" value="Unassembled WGS sequence"/>
</dbReference>
<feature type="region of interest" description="Disordered" evidence="1">
    <location>
        <begin position="1"/>
        <end position="26"/>
    </location>
</feature>
<evidence type="ECO:0000313" key="3">
    <source>
        <dbReference type="Proteomes" id="UP000324758"/>
    </source>
</evidence>
<comment type="caution">
    <text evidence="2">The sequence shown here is derived from an EMBL/GenBank/DDBJ whole genome shotgun (WGS) entry which is preliminary data.</text>
</comment>
<keyword evidence="3" id="KW-1185">Reference proteome</keyword>
<dbReference type="OrthoDB" id="8256048at2"/>
<organism evidence="2 3">
    <name type="scientific">Bradyrhizobium rifense</name>
    <dbReference type="NCBI Taxonomy" id="515499"/>
    <lineage>
        <taxon>Bacteria</taxon>
        <taxon>Pseudomonadati</taxon>
        <taxon>Pseudomonadota</taxon>
        <taxon>Alphaproteobacteria</taxon>
        <taxon>Hyphomicrobiales</taxon>
        <taxon>Nitrobacteraceae</taxon>
        <taxon>Bradyrhizobium</taxon>
    </lineage>
</organism>
<reference evidence="2 3" key="1">
    <citation type="submission" date="2019-08" db="EMBL/GenBank/DDBJ databases">
        <title>Bradyrhizobium hipponensis sp. nov., a rhizobium isolated from a Lupinus angustifolius root nodule in Tunisia.</title>
        <authorList>
            <person name="Off K."/>
            <person name="Rejili M."/>
            <person name="Mars M."/>
            <person name="Brachmann A."/>
            <person name="Marin M."/>
        </authorList>
    </citation>
    <scope>NUCLEOTIDE SEQUENCE [LARGE SCALE GENOMIC DNA]</scope>
    <source>
        <strain evidence="2 3">CTAW71</strain>
    </source>
</reference>
<dbReference type="AlphaFoldDB" id="A0A5D3K6J8"/>